<gene>
    <name evidence="4" type="ORF">SE17_28085</name>
</gene>
<dbReference type="Proteomes" id="UP000050509">
    <property type="component" value="Unassembled WGS sequence"/>
</dbReference>
<evidence type="ECO:0000256" key="1">
    <source>
        <dbReference type="ARBA" id="ARBA00023027"/>
    </source>
</evidence>
<sequence>LLAACAAAARAEVFLSVGTSGLVHPAAGLPLLAREGGAYVVAVNIAPGDPALFDEQLIGPAGVVLPALCDALGVPLRGESAGSPDQEIV</sequence>
<dbReference type="PROSITE" id="PS50305">
    <property type="entry name" value="SIRTUIN"/>
    <property type="match status" value="1"/>
</dbReference>
<keyword evidence="5" id="KW-1185">Reference proteome</keyword>
<dbReference type="InterPro" id="IPR026590">
    <property type="entry name" value="Ssirtuin_cat_dom"/>
</dbReference>
<comment type="caution">
    <text evidence="4">The sequence shown here is derived from an EMBL/GenBank/DDBJ whole genome shotgun (WGS) entry which is preliminary data.</text>
</comment>
<dbReference type="EMBL" id="LJCR01001500">
    <property type="protein sequence ID" value="KPV50245.1"/>
    <property type="molecule type" value="Genomic_DNA"/>
</dbReference>
<dbReference type="AlphaFoldDB" id="A0A0N8PRL3"/>
<protein>
    <recommendedName>
        <fullName evidence="3">Deacetylase sirtuin-type domain-containing protein</fullName>
    </recommendedName>
</protein>
<evidence type="ECO:0000259" key="3">
    <source>
        <dbReference type="PROSITE" id="PS50305"/>
    </source>
</evidence>
<dbReference type="Gene3D" id="3.40.50.1220">
    <property type="entry name" value="TPP-binding domain"/>
    <property type="match status" value="1"/>
</dbReference>
<dbReference type="InterPro" id="IPR029035">
    <property type="entry name" value="DHS-like_NAD/FAD-binding_dom"/>
</dbReference>
<evidence type="ECO:0000256" key="2">
    <source>
        <dbReference type="PROSITE-ProRule" id="PRU00236"/>
    </source>
</evidence>
<feature type="non-terminal residue" evidence="4">
    <location>
        <position position="1"/>
    </location>
</feature>
<feature type="domain" description="Deacetylase sirtuin-type" evidence="3">
    <location>
        <begin position="1"/>
        <end position="75"/>
    </location>
</feature>
<keyword evidence="1" id="KW-0520">NAD</keyword>
<evidence type="ECO:0000313" key="5">
    <source>
        <dbReference type="Proteomes" id="UP000050509"/>
    </source>
</evidence>
<organism evidence="4 5">
    <name type="scientific">Kouleothrix aurantiaca</name>
    <dbReference type="NCBI Taxonomy" id="186479"/>
    <lineage>
        <taxon>Bacteria</taxon>
        <taxon>Bacillati</taxon>
        <taxon>Chloroflexota</taxon>
        <taxon>Chloroflexia</taxon>
        <taxon>Chloroflexales</taxon>
        <taxon>Roseiflexineae</taxon>
        <taxon>Roseiflexaceae</taxon>
        <taxon>Kouleothrix</taxon>
    </lineage>
</organism>
<accession>A0A0N8PRL3</accession>
<reference evidence="4 5" key="1">
    <citation type="submission" date="2015-09" db="EMBL/GenBank/DDBJ databases">
        <title>Draft genome sequence of Kouleothrix aurantiaca JCM 19913.</title>
        <authorList>
            <person name="Hemp J."/>
        </authorList>
    </citation>
    <scope>NUCLEOTIDE SEQUENCE [LARGE SCALE GENOMIC DNA]</scope>
    <source>
        <strain evidence="4 5">COM-B</strain>
    </source>
</reference>
<name>A0A0N8PRL3_9CHLR</name>
<comment type="caution">
    <text evidence="2">Lacks conserved residue(s) required for the propagation of feature annotation.</text>
</comment>
<dbReference type="SUPFAM" id="SSF52467">
    <property type="entry name" value="DHS-like NAD/FAD-binding domain"/>
    <property type="match status" value="1"/>
</dbReference>
<evidence type="ECO:0000313" key="4">
    <source>
        <dbReference type="EMBL" id="KPV50245.1"/>
    </source>
</evidence>
<proteinExistence type="predicted"/>